<reference evidence="1" key="1">
    <citation type="submission" date="2020-11" db="EMBL/GenBank/DDBJ databases">
        <authorList>
            <person name="Tran Van P."/>
        </authorList>
    </citation>
    <scope>NUCLEOTIDE SEQUENCE</scope>
</reference>
<accession>A0A7R9J2T4</accession>
<organism evidence="1">
    <name type="scientific">Timema californicum</name>
    <name type="common">California timema</name>
    <name type="synonym">Walking stick</name>
    <dbReference type="NCBI Taxonomy" id="61474"/>
    <lineage>
        <taxon>Eukaryota</taxon>
        <taxon>Metazoa</taxon>
        <taxon>Ecdysozoa</taxon>
        <taxon>Arthropoda</taxon>
        <taxon>Hexapoda</taxon>
        <taxon>Insecta</taxon>
        <taxon>Pterygota</taxon>
        <taxon>Neoptera</taxon>
        <taxon>Polyneoptera</taxon>
        <taxon>Phasmatodea</taxon>
        <taxon>Timematodea</taxon>
        <taxon>Timematoidea</taxon>
        <taxon>Timematidae</taxon>
        <taxon>Timema</taxon>
    </lineage>
</organism>
<gene>
    <name evidence="1" type="ORF">TCMB3V08_LOCUS4057</name>
</gene>
<name>A0A7R9J2T4_TIMCA</name>
<proteinExistence type="predicted"/>
<sequence length="67" mass="7565">MEIGGWSDLLLEAWGDETPLSEIPTMAPSLEGGPQGLAVQDRASMRFLRSYERFTMLPAKWQVLRIN</sequence>
<protein>
    <submittedName>
        <fullName evidence="1">(California timema) hypothetical protein</fullName>
    </submittedName>
</protein>
<evidence type="ECO:0000313" key="1">
    <source>
        <dbReference type="EMBL" id="CAD7571381.1"/>
    </source>
</evidence>
<dbReference type="EMBL" id="OE180482">
    <property type="protein sequence ID" value="CAD7571381.1"/>
    <property type="molecule type" value="Genomic_DNA"/>
</dbReference>
<dbReference type="AlphaFoldDB" id="A0A7R9J2T4"/>